<evidence type="ECO:0000313" key="2">
    <source>
        <dbReference type="EMBL" id="MFD1694018.1"/>
    </source>
</evidence>
<accession>A0ABW4JRG3</accession>
<dbReference type="EMBL" id="JBHUFA010000001">
    <property type="protein sequence ID" value="MFD1694018.1"/>
    <property type="molecule type" value="Genomic_DNA"/>
</dbReference>
<sequence>MFTTSWLMALGGAATAFAVIIFLYLALRAVHGTKAMPAWVWGDMMTQIVCVMLTAGFAVTAIGTFVAASRLPFEVWGDSAIALALLLASGALAGLVFSSLRGLAHRMSH</sequence>
<evidence type="ECO:0000256" key="1">
    <source>
        <dbReference type="SAM" id="Phobius"/>
    </source>
</evidence>
<organism evidence="2 3">
    <name type="scientific">Roseibium aestuarii</name>
    <dbReference type="NCBI Taxonomy" id="2600299"/>
    <lineage>
        <taxon>Bacteria</taxon>
        <taxon>Pseudomonadati</taxon>
        <taxon>Pseudomonadota</taxon>
        <taxon>Alphaproteobacteria</taxon>
        <taxon>Hyphomicrobiales</taxon>
        <taxon>Stappiaceae</taxon>
        <taxon>Roseibium</taxon>
    </lineage>
</organism>
<name>A0ABW4JRG3_9HYPH</name>
<gene>
    <name evidence="2" type="ORF">ACFSC7_00675</name>
</gene>
<feature type="transmembrane region" description="Helical" evidence="1">
    <location>
        <begin position="80"/>
        <end position="100"/>
    </location>
</feature>
<feature type="transmembrane region" description="Helical" evidence="1">
    <location>
        <begin position="6"/>
        <end position="27"/>
    </location>
</feature>
<protein>
    <recommendedName>
        <fullName evidence="4">MotA/TolQ/ExbB proton channel family protein</fullName>
    </recommendedName>
</protein>
<keyword evidence="1" id="KW-1133">Transmembrane helix</keyword>
<comment type="caution">
    <text evidence="2">The sequence shown here is derived from an EMBL/GenBank/DDBJ whole genome shotgun (WGS) entry which is preliminary data.</text>
</comment>
<evidence type="ECO:0000313" key="3">
    <source>
        <dbReference type="Proteomes" id="UP001597327"/>
    </source>
</evidence>
<reference evidence="3" key="1">
    <citation type="journal article" date="2019" name="Int. J. Syst. Evol. Microbiol.">
        <title>The Global Catalogue of Microorganisms (GCM) 10K type strain sequencing project: providing services to taxonomists for standard genome sequencing and annotation.</title>
        <authorList>
            <consortium name="The Broad Institute Genomics Platform"/>
            <consortium name="The Broad Institute Genome Sequencing Center for Infectious Disease"/>
            <person name="Wu L."/>
            <person name="Ma J."/>
        </authorList>
    </citation>
    <scope>NUCLEOTIDE SEQUENCE [LARGE SCALE GENOMIC DNA]</scope>
    <source>
        <strain evidence="3">JCM 3369</strain>
    </source>
</reference>
<proteinExistence type="predicted"/>
<dbReference type="RefSeq" id="WP_149892082.1">
    <property type="nucleotide sequence ID" value="NZ_JBHUFA010000001.1"/>
</dbReference>
<keyword evidence="3" id="KW-1185">Reference proteome</keyword>
<feature type="transmembrane region" description="Helical" evidence="1">
    <location>
        <begin position="48"/>
        <end position="68"/>
    </location>
</feature>
<dbReference type="Proteomes" id="UP001597327">
    <property type="component" value="Unassembled WGS sequence"/>
</dbReference>
<evidence type="ECO:0008006" key="4">
    <source>
        <dbReference type="Google" id="ProtNLM"/>
    </source>
</evidence>
<keyword evidence="1" id="KW-0472">Membrane</keyword>
<keyword evidence="1" id="KW-0812">Transmembrane</keyword>